<dbReference type="PROSITE" id="PS50143">
    <property type="entry name" value="BIR_REPEAT_2"/>
    <property type="match status" value="1"/>
</dbReference>
<dbReference type="AlphaFoldDB" id="A0A2H9T9E2"/>
<dbReference type="SUPFAM" id="SSF57924">
    <property type="entry name" value="Inhibitor of apoptosis (IAP) repeat"/>
    <property type="match status" value="1"/>
</dbReference>
<dbReference type="Gene3D" id="3.30.40.10">
    <property type="entry name" value="Zinc/RING finger domain, C3HC4 (zinc finger)"/>
    <property type="match status" value="1"/>
</dbReference>
<dbReference type="PROSITE" id="PS50089">
    <property type="entry name" value="ZF_RING_2"/>
    <property type="match status" value="1"/>
</dbReference>
<dbReference type="CDD" id="cd00022">
    <property type="entry name" value="BIR"/>
    <property type="match status" value="1"/>
</dbReference>
<feature type="domain" description="RING-type" evidence="1">
    <location>
        <begin position="370"/>
        <end position="405"/>
    </location>
</feature>
<dbReference type="GO" id="GO:0005737">
    <property type="term" value="C:cytoplasm"/>
    <property type="evidence" value="ECO:0007669"/>
    <property type="project" value="TreeGrafter"/>
</dbReference>
<dbReference type="PANTHER" id="PTHR10044">
    <property type="entry name" value="INHIBITOR OF APOPTOSIS"/>
    <property type="match status" value="1"/>
</dbReference>
<dbReference type="EMBL" id="NSIT01000046">
    <property type="protein sequence ID" value="PJE79819.1"/>
    <property type="molecule type" value="Genomic_DNA"/>
</dbReference>
<sequence length="415" mass="47368">MDFLKKDKTLPWEQYSLFPSLVDDNYKLLSAGWSYQQDEAVCECCRHHFSIRGNIHTLIGLQYHQLHDDHCFVRKLTNLQNGITTGHVGSSVSNNRREGGDMPCSMPMPETFPSENVSPVAAPSVLSEHEQCIELLISYGDDRQHAEGMMMELGFPSLQELRNYLPALNDNPITSFHPVSVSGTEFGIWRRPQRVDLAEFKTRLESFESWPKKNVLPFVDDLAKAGFYYSGLKDIVRCFFCDGGARNWESCDEPWIIHFFAKPNCPYIEQQLGKSFIDMARESLPDCICQFYGLINQLQEQEKPNFSGAVIRNSVSYLLLNRKKINKNSLKEQCHQFLVSGIDSCHLIRKKALLLDVEEDDSDLVQELRCIICMLRKKCVALLPCRHQCCCVKCSNRVASCPMCREALTGAIKSM</sequence>
<evidence type="ECO:0000313" key="2">
    <source>
        <dbReference type="EMBL" id="PJE79819.1"/>
    </source>
</evidence>
<gene>
    <name evidence="2" type="ORF">CI610_01215</name>
</gene>
<name>A0A2H9T9E2_9ZZZZ</name>
<dbReference type="InterPro" id="IPR001370">
    <property type="entry name" value="BIR_rpt"/>
</dbReference>
<organism evidence="2">
    <name type="scientific">invertebrate metagenome</name>
    <dbReference type="NCBI Taxonomy" id="1711999"/>
    <lineage>
        <taxon>unclassified sequences</taxon>
        <taxon>metagenomes</taxon>
        <taxon>organismal metagenomes</taxon>
    </lineage>
</organism>
<proteinExistence type="predicted"/>
<comment type="caution">
    <text evidence="2">The sequence shown here is derived from an EMBL/GenBank/DDBJ whole genome shotgun (WGS) entry which is preliminary data.</text>
</comment>
<dbReference type="SMART" id="SM00238">
    <property type="entry name" value="BIR"/>
    <property type="match status" value="1"/>
</dbReference>
<dbReference type="InterPro" id="IPR001841">
    <property type="entry name" value="Znf_RING"/>
</dbReference>
<dbReference type="PANTHER" id="PTHR10044:SF139">
    <property type="entry name" value="DEATH-ASSOCIATED INHIBITOR OF APOPTOSIS 2"/>
    <property type="match status" value="1"/>
</dbReference>
<protein>
    <recommendedName>
        <fullName evidence="1">RING-type domain-containing protein</fullName>
    </recommendedName>
</protein>
<dbReference type="Pfam" id="PF13920">
    <property type="entry name" value="zf-C3HC4_3"/>
    <property type="match status" value="1"/>
</dbReference>
<dbReference type="InterPro" id="IPR050784">
    <property type="entry name" value="IAP"/>
</dbReference>
<dbReference type="Gene3D" id="1.10.1170.10">
    <property type="entry name" value="Inhibitor Of Apoptosis Protein (2mihbC-IAP-1), Chain A"/>
    <property type="match status" value="1"/>
</dbReference>
<accession>A0A2H9T9E2</accession>
<reference evidence="2" key="1">
    <citation type="journal article" date="2017" name="Appl. Environ. Microbiol.">
        <title>Molecular characterization of an Endozoicomonas-like organism causing infection in king scallop Pecten maximus L.</title>
        <authorList>
            <person name="Cano I."/>
            <person name="van Aerle R."/>
            <person name="Ross S."/>
            <person name="Verner-Jeffreys D.W."/>
            <person name="Paley R.K."/>
            <person name="Rimmer G."/>
            <person name="Ryder D."/>
            <person name="Hooper P."/>
            <person name="Stone D."/>
            <person name="Feist S.W."/>
        </authorList>
    </citation>
    <scope>NUCLEOTIDE SEQUENCE</scope>
</reference>
<dbReference type="GO" id="GO:0005634">
    <property type="term" value="C:nucleus"/>
    <property type="evidence" value="ECO:0007669"/>
    <property type="project" value="TreeGrafter"/>
</dbReference>
<dbReference type="Pfam" id="PF00653">
    <property type="entry name" value="BIR"/>
    <property type="match status" value="1"/>
</dbReference>
<dbReference type="InterPro" id="IPR013083">
    <property type="entry name" value="Znf_RING/FYVE/PHD"/>
</dbReference>
<dbReference type="GO" id="GO:0051726">
    <property type="term" value="P:regulation of cell cycle"/>
    <property type="evidence" value="ECO:0007669"/>
    <property type="project" value="TreeGrafter"/>
</dbReference>
<evidence type="ECO:0000259" key="1">
    <source>
        <dbReference type="PROSITE" id="PS50089"/>
    </source>
</evidence>